<feature type="transmembrane region" description="Helical" evidence="1">
    <location>
        <begin position="165"/>
        <end position="186"/>
    </location>
</feature>
<dbReference type="EMBL" id="CP049933">
    <property type="protein sequence ID" value="QIM17709.1"/>
    <property type="molecule type" value="Genomic_DNA"/>
</dbReference>
<keyword evidence="1" id="KW-0812">Transmembrane</keyword>
<gene>
    <name evidence="2" type="ORF">G7066_01510</name>
</gene>
<keyword evidence="1" id="KW-0472">Membrane</keyword>
<feature type="transmembrane region" description="Helical" evidence="1">
    <location>
        <begin position="64"/>
        <end position="92"/>
    </location>
</feature>
<evidence type="ECO:0000256" key="1">
    <source>
        <dbReference type="SAM" id="Phobius"/>
    </source>
</evidence>
<proteinExistence type="predicted"/>
<dbReference type="Proteomes" id="UP000503441">
    <property type="component" value="Chromosome"/>
</dbReference>
<evidence type="ECO:0008006" key="4">
    <source>
        <dbReference type="Google" id="ProtNLM"/>
    </source>
</evidence>
<feature type="transmembrane region" description="Helical" evidence="1">
    <location>
        <begin position="240"/>
        <end position="265"/>
    </location>
</feature>
<keyword evidence="3" id="KW-1185">Reference proteome</keyword>
<feature type="transmembrane region" description="Helical" evidence="1">
    <location>
        <begin position="193"/>
        <end position="220"/>
    </location>
</feature>
<reference evidence="2 3" key="1">
    <citation type="submission" date="2020-03" db="EMBL/GenBank/DDBJ databases">
        <title>Leucobacter sp. nov., isolated from beetles.</title>
        <authorList>
            <person name="Hyun D.-W."/>
            <person name="Bae J.-W."/>
        </authorList>
    </citation>
    <scope>NUCLEOTIDE SEQUENCE [LARGE SCALE GENOMIC DNA]</scope>
    <source>
        <strain evidence="2 3">HDW9A</strain>
    </source>
</reference>
<name>A0ABX6JTV1_9MICO</name>
<sequence>MFRAEMLKLSTVYSTRIAIIAGLAGLAFTQIIMFWVLPVAAVSADVPDNIPLPNVDTGSFDFQYAALNLVSGGAGSGSVAIALIAILAIGILSATTDYRSGGMTAAALAQPSRGRILVGKAAATSVVIAATAVAYAIVCVAVLLASTASSSAEVVVPFADILSTVLRGVLALVLLGLCALAIGILARSQLAAFLIVIGIVTVEPIIQGVLALTGGVPAWSQMLPLALAQTAVGDLTAPTVVNPVAAMCILAAITVVIMGTAAVSLKRRDL</sequence>
<organism evidence="2 3">
    <name type="scientific">Leucobacter coleopterorum</name>
    <dbReference type="NCBI Taxonomy" id="2714933"/>
    <lineage>
        <taxon>Bacteria</taxon>
        <taxon>Bacillati</taxon>
        <taxon>Actinomycetota</taxon>
        <taxon>Actinomycetes</taxon>
        <taxon>Micrococcales</taxon>
        <taxon>Microbacteriaceae</taxon>
        <taxon>Leucobacter</taxon>
    </lineage>
</organism>
<dbReference type="RefSeq" id="WP_166328505.1">
    <property type="nucleotide sequence ID" value="NZ_CP049933.1"/>
</dbReference>
<evidence type="ECO:0000313" key="2">
    <source>
        <dbReference type="EMBL" id="QIM17709.1"/>
    </source>
</evidence>
<evidence type="ECO:0000313" key="3">
    <source>
        <dbReference type="Proteomes" id="UP000503441"/>
    </source>
</evidence>
<feature type="transmembrane region" description="Helical" evidence="1">
    <location>
        <begin position="20"/>
        <end position="44"/>
    </location>
</feature>
<keyword evidence="1" id="KW-1133">Transmembrane helix</keyword>
<feature type="transmembrane region" description="Helical" evidence="1">
    <location>
        <begin position="121"/>
        <end position="145"/>
    </location>
</feature>
<protein>
    <recommendedName>
        <fullName evidence="4">ABC-2 family transporter protein</fullName>
    </recommendedName>
</protein>
<accession>A0ABX6JTV1</accession>